<evidence type="ECO:0000259" key="16">
    <source>
        <dbReference type="SMART" id="SM00904"/>
    </source>
</evidence>
<dbReference type="GO" id="GO:0009231">
    <property type="term" value="P:riboflavin biosynthetic process"/>
    <property type="evidence" value="ECO:0007669"/>
    <property type="project" value="InterPro"/>
</dbReference>
<dbReference type="Pfam" id="PF06574">
    <property type="entry name" value="FAD_syn"/>
    <property type="match status" value="1"/>
</dbReference>
<dbReference type="Pfam" id="PF01687">
    <property type="entry name" value="Flavokinase"/>
    <property type="match status" value="1"/>
</dbReference>
<evidence type="ECO:0000313" key="17">
    <source>
        <dbReference type="EMBL" id="KKC35362.1"/>
    </source>
</evidence>
<keyword evidence="8 15" id="KW-0547">Nucleotide-binding</keyword>
<reference evidence="17 18" key="1">
    <citation type="submission" date="2015-03" db="EMBL/GenBank/DDBJ databases">
        <authorList>
            <person name="Lepp D."/>
            <person name="Hassan Y.I."/>
            <person name="Li X.-Z."/>
            <person name="Zhou T."/>
        </authorList>
    </citation>
    <scope>NUCLEOTIDE SEQUENCE [LARGE SCALE GENOMIC DNA]</scope>
    <source>
        <strain evidence="17 18">E84</strain>
    </source>
</reference>
<keyword evidence="6 15" id="KW-0808">Transferase</keyword>
<keyword evidence="4 15" id="KW-0285">Flavoprotein</keyword>
<comment type="function">
    <text evidence="1">Catalyzes the phosphorylation of riboflavin to FMN followed by the adenylation of FMN to FAD.</text>
</comment>
<dbReference type="PANTHER" id="PTHR22749:SF6">
    <property type="entry name" value="RIBOFLAVIN KINASE"/>
    <property type="match status" value="1"/>
</dbReference>
<evidence type="ECO:0000256" key="11">
    <source>
        <dbReference type="ARBA" id="ARBA00022840"/>
    </source>
</evidence>
<sequence>MSQFVRLSSLDAVPESLRGAYVAIGNFDGVHRGHQSVLSTLKARAAEAGVPAVVLTFEPHPRDVFAPAPFLFRLTDGNAKARLVEAFGLDAITILNFDRDFSQIEAEDFVSRFLVDALGVTGVIVGADFHFGRQRRGTPTFLKAAGDAQGFAVEVLGLMDEGQEVISSSRIRAALSEGAVVAANRLLGYHWFFDGCVVKGDQRGRELGYPTANTMTHANFQLAQGVYAVRARLGDRLFDGVAAFGKPMFNNQRPPFETHLFDFDEDIYGQTITVALVAHIRGQEVFSGLDELIAAMDRDSNKARAQLAAAKPISELDHRLGFFG</sequence>
<evidence type="ECO:0000256" key="13">
    <source>
        <dbReference type="ARBA" id="ARBA00047880"/>
    </source>
</evidence>
<dbReference type="NCBIfam" id="TIGR00083">
    <property type="entry name" value="ribF"/>
    <property type="match status" value="1"/>
</dbReference>
<dbReference type="GO" id="GO:0009398">
    <property type="term" value="P:FMN biosynthetic process"/>
    <property type="evidence" value="ECO:0007669"/>
    <property type="project" value="UniProtKB-UniRule"/>
</dbReference>
<evidence type="ECO:0000256" key="15">
    <source>
        <dbReference type="PIRNR" id="PIRNR004491"/>
    </source>
</evidence>
<dbReference type="UniPathway" id="UPA00276">
    <property type="reaction ID" value="UER00406"/>
</dbReference>
<dbReference type="EC" id="2.7.7.2" evidence="15"/>
<dbReference type="Gene3D" id="2.40.30.30">
    <property type="entry name" value="Riboflavin kinase-like"/>
    <property type="match status" value="1"/>
</dbReference>
<proteinExistence type="inferred from homology"/>
<keyword evidence="9 15" id="KW-0418">Kinase</keyword>
<dbReference type="SUPFAM" id="SSF82114">
    <property type="entry name" value="Riboflavin kinase-like"/>
    <property type="match status" value="1"/>
</dbReference>
<dbReference type="EC" id="2.7.1.26" evidence="15"/>
<dbReference type="SUPFAM" id="SSF52374">
    <property type="entry name" value="Nucleotidylyl transferase"/>
    <property type="match status" value="1"/>
</dbReference>
<dbReference type="PATRIC" id="fig|1293439.3.peg.3568"/>
<keyword evidence="10 15" id="KW-0274">FAD</keyword>
<dbReference type="GO" id="GO:0008531">
    <property type="term" value="F:riboflavin kinase activity"/>
    <property type="evidence" value="ECO:0007669"/>
    <property type="project" value="UniProtKB-UniRule"/>
</dbReference>
<dbReference type="InterPro" id="IPR023468">
    <property type="entry name" value="Riboflavin_kinase"/>
</dbReference>
<dbReference type="InterPro" id="IPR002606">
    <property type="entry name" value="Riboflavin_kinase_bac"/>
</dbReference>
<dbReference type="GO" id="GO:0005524">
    <property type="term" value="F:ATP binding"/>
    <property type="evidence" value="ECO:0007669"/>
    <property type="project" value="UniProtKB-UniRule"/>
</dbReference>
<dbReference type="InterPro" id="IPR014729">
    <property type="entry name" value="Rossmann-like_a/b/a_fold"/>
</dbReference>
<comment type="similarity">
    <text evidence="15">Belongs to the ribF family.</text>
</comment>
<comment type="catalytic activity">
    <reaction evidence="13 15">
        <text>riboflavin + ATP = FMN + ADP + H(+)</text>
        <dbReference type="Rhea" id="RHEA:14357"/>
        <dbReference type="ChEBI" id="CHEBI:15378"/>
        <dbReference type="ChEBI" id="CHEBI:30616"/>
        <dbReference type="ChEBI" id="CHEBI:57986"/>
        <dbReference type="ChEBI" id="CHEBI:58210"/>
        <dbReference type="ChEBI" id="CHEBI:456216"/>
        <dbReference type="EC" id="2.7.1.26"/>
    </reaction>
</comment>
<evidence type="ECO:0000256" key="10">
    <source>
        <dbReference type="ARBA" id="ARBA00022827"/>
    </source>
</evidence>
<dbReference type="SMART" id="SM00904">
    <property type="entry name" value="Flavokinase"/>
    <property type="match status" value="1"/>
</dbReference>
<keyword evidence="18" id="KW-1185">Reference proteome</keyword>
<evidence type="ECO:0000313" key="18">
    <source>
        <dbReference type="Proteomes" id="UP000033411"/>
    </source>
</evidence>
<keyword evidence="5 15" id="KW-0288">FMN</keyword>
<comment type="catalytic activity">
    <reaction evidence="14 15">
        <text>FMN + ATP + H(+) = FAD + diphosphate</text>
        <dbReference type="Rhea" id="RHEA:17237"/>
        <dbReference type="ChEBI" id="CHEBI:15378"/>
        <dbReference type="ChEBI" id="CHEBI:30616"/>
        <dbReference type="ChEBI" id="CHEBI:33019"/>
        <dbReference type="ChEBI" id="CHEBI:57692"/>
        <dbReference type="ChEBI" id="CHEBI:58210"/>
        <dbReference type="EC" id="2.7.7.2"/>
    </reaction>
</comment>
<evidence type="ECO:0000256" key="5">
    <source>
        <dbReference type="ARBA" id="ARBA00022643"/>
    </source>
</evidence>
<dbReference type="Gene3D" id="3.40.50.620">
    <property type="entry name" value="HUPs"/>
    <property type="match status" value="1"/>
</dbReference>
<dbReference type="CDD" id="cd02064">
    <property type="entry name" value="FAD_synthetase_N"/>
    <property type="match status" value="1"/>
</dbReference>
<evidence type="ECO:0000256" key="9">
    <source>
        <dbReference type="ARBA" id="ARBA00022777"/>
    </source>
</evidence>
<comment type="caution">
    <text evidence="17">The sequence shown here is derived from an EMBL/GenBank/DDBJ whole genome shotgun (WGS) entry which is preliminary data.</text>
</comment>
<evidence type="ECO:0000256" key="12">
    <source>
        <dbReference type="ARBA" id="ARBA00023268"/>
    </source>
</evidence>
<comment type="pathway">
    <text evidence="3 15">Cofactor biosynthesis; FMN biosynthesis; FMN from riboflavin (ATP route): step 1/1.</text>
</comment>
<dbReference type="NCBIfam" id="NF004160">
    <property type="entry name" value="PRK05627.1-3"/>
    <property type="match status" value="1"/>
</dbReference>
<dbReference type="Proteomes" id="UP000033411">
    <property type="component" value="Unassembled WGS sequence"/>
</dbReference>
<evidence type="ECO:0000256" key="7">
    <source>
        <dbReference type="ARBA" id="ARBA00022695"/>
    </source>
</evidence>
<dbReference type="AlphaFoldDB" id="A0A0F5Q379"/>
<dbReference type="OrthoDB" id="9803667at2"/>
<dbReference type="FunFam" id="3.40.50.620:FF:000021">
    <property type="entry name" value="Riboflavin biosynthesis protein"/>
    <property type="match status" value="1"/>
</dbReference>
<dbReference type="PANTHER" id="PTHR22749">
    <property type="entry name" value="RIBOFLAVIN KINASE/FMN ADENYLYLTRANSFERASE"/>
    <property type="match status" value="1"/>
</dbReference>
<dbReference type="EMBL" id="LANJ01000046">
    <property type="protein sequence ID" value="KKC35362.1"/>
    <property type="molecule type" value="Genomic_DNA"/>
</dbReference>
<evidence type="ECO:0000256" key="14">
    <source>
        <dbReference type="ARBA" id="ARBA00049494"/>
    </source>
</evidence>
<accession>A0A0F5Q379</accession>
<dbReference type="GO" id="GO:0006747">
    <property type="term" value="P:FAD biosynthetic process"/>
    <property type="evidence" value="ECO:0007669"/>
    <property type="project" value="UniProtKB-UniRule"/>
</dbReference>
<dbReference type="InterPro" id="IPR023465">
    <property type="entry name" value="Riboflavin_kinase_dom_sf"/>
</dbReference>
<dbReference type="PIRSF" id="PIRSF004491">
    <property type="entry name" value="FAD_Synth"/>
    <property type="match status" value="1"/>
</dbReference>
<organism evidence="17 18">
    <name type="scientific">Devosia epidermidihirudinis</name>
    <dbReference type="NCBI Taxonomy" id="1293439"/>
    <lineage>
        <taxon>Bacteria</taxon>
        <taxon>Pseudomonadati</taxon>
        <taxon>Pseudomonadota</taxon>
        <taxon>Alphaproteobacteria</taxon>
        <taxon>Hyphomicrobiales</taxon>
        <taxon>Devosiaceae</taxon>
        <taxon>Devosia</taxon>
    </lineage>
</organism>
<protein>
    <recommendedName>
        <fullName evidence="15">Riboflavin biosynthesis protein</fullName>
    </recommendedName>
    <domain>
        <recommendedName>
            <fullName evidence="15">Riboflavin kinase</fullName>
            <ecNumber evidence="15">2.7.1.26</ecNumber>
        </recommendedName>
        <alternativeName>
            <fullName evidence="15">Flavokinase</fullName>
        </alternativeName>
    </domain>
    <domain>
        <recommendedName>
            <fullName evidence="15">FMN adenylyltransferase</fullName>
            <ecNumber evidence="15">2.7.7.2</ecNumber>
        </recommendedName>
        <alternativeName>
            <fullName evidence="15">FAD pyrophosphorylase</fullName>
        </alternativeName>
        <alternativeName>
            <fullName evidence="15">FAD synthase</fullName>
        </alternativeName>
    </domain>
</protein>
<gene>
    <name evidence="17" type="ORF">WH87_17490</name>
</gene>
<evidence type="ECO:0000256" key="4">
    <source>
        <dbReference type="ARBA" id="ARBA00022630"/>
    </source>
</evidence>
<evidence type="ECO:0000256" key="2">
    <source>
        <dbReference type="ARBA" id="ARBA00004726"/>
    </source>
</evidence>
<feature type="domain" description="Riboflavin kinase" evidence="16">
    <location>
        <begin position="186"/>
        <end position="308"/>
    </location>
</feature>
<keyword evidence="12" id="KW-0511">Multifunctional enzyme</keyword>
<evidence type="ECO:0000256" key="8">
    <source>
        <dbReference type="ARBA" id="ARBA00022741"/>
    </source>
</evidence>
<dbReference type="STRING" id="1293439.WH87_17490"/>
<evidence type="ECO:0000256" key="6">
    <source>
        <dbReference type="ARBA" id="ARBA00022679"/>
    </source>
</evidence>
<dbReference type="InterPro" id="IPR015864">
    <property type="entry name" value="FAD_synthase"/>
</dbReference>
<dbReference type="InterPro" id="IPR015865">
    <property type="entry name" value="Riboflavin_kinase_bac/euk"/>
</dbReference>
<keyword evidence="7 15" id="KW-0548">Nucleotidyltransferase</keyword>
<name>A0A0F5Q379_9HYPH</name>
<keyword evidence="11 15" id="KW-0067">ATP-binding</keyword>
<comment type="pathway">
    <text evidence="2 15">Cofactor biosynthesis; FAD biosynthesis; FAD from FMN: step 1/1.</text>
</comment>
<evidence type="ECO:0000256" key="1">
    <source>
        <dbReference type="ARBA" id="ARBA00002121"/>
    </source>
</evidence>
<evidence type="ECO:0000256" key="3">
    <source>
        <dbReference type="ARBA" id="ARBA00005201"/>
    </source>
</evidence>
<dbReference type="UniPathway" id="UPA00277">
    <property type="reaction ID" value="UER00407"/>
</dbReference>
<dbReference type="GO" id="GO:0003919">
    <property type="term" value="F:FMN adenylyltransferase activity"/>
    <property type="evidence" value="ECO:0007669"/>
    <property type="project" value="UniProtKB-UniRule"/>
</dbReference>